<keyword evidence="18" id="KW-1185">Reference proteome</keyword>
<evidence type="ECO:0000313" key="9">
    <source>
        <dbReference type="EMBL" id="CAF2140392.1"/>
    </source>
</evidence>
<evidence type="ECO:0000256" key="1">
    <source>
        <dbReference type="ARBA" id="ARBA00004370"/>
    </source>
</evidence>
<feature type="transmembrane region" description="Helical" evidence="5">
    <location>
        <begin position="276"/>
        <end position="294"/>
    </location>
</feature>
<dbReference type="AlphaFoldDB" id="A0A815N5H7"/>
<dbReference type="EMBL" id="CAJOBF010003799">
    <property type="protein sequence ID" value="CAF4109459.1"/>
    <property type="molecule type" value="Genomic_DNA"/>
</dbReference>
<dbReference type="EMBL" id="CAJNRG010012451">
    <property type="protein sequence ID" value="CAF2140392.1"/>
    <property type="molecule type" value="Genomic_DNA"/>
</dbReference>
<evidence type="ECO:0000313" key="15">
    <source>
        <dbReference type="EMBL" id="CAF4065492.1"/>
    </source>
</evidence>
<evidence type="ECO:0000256" key="4">
    <source>
        <dbReference type="ARBA" id="ARBA00023136"/>
    </source>
</evidence>
<dbReference type="EMBL" id="CAJOBG010003481">
    <property type="protein sequence ID" value="CAF4065492.1"/>
    <property type="molecule type" value="Genomic_DNA"/>
</dbReference>
<accession>A0A815N5H7</accession>
<dbReference type="OrthoDB" id="10020491at2759"/>
<evidence type="ECO:0000313" key="14">
    <source>
        <dbReference type="EMBL" id="CAF3959153.1"/>
    </source>
</evidence>
<evidence type="ECO:0000313" key="17">
    <source>
        <dbReference type="Proteomes" id="UP000663855"/>
    </source>
</evidence>
<keyword evidence="2 5" id="KW-0812">Transmembrane</keyword>
<dbReference type="PANTHER" id="PTHR46641:SF25">
    <property type="entry name" value="CNMAMIDE RECEPTOR-RELATED"/>
    <property type="match status" value="1"/>
</dbReference>
<dbReference type="EMBL" id="CAJOBJ010003268">
    <property type="protein sequence ID" value="CAF3959153.1"/>
    <property type="molecule type" value="Genomic_DNA"/>
</dbReference>
<evidence type="ECO:0000256" key="2">
    <source>
        <dbReference type="ARBA" id="ARBA00022692"/>
    </source>
</evidence>
<evidence type="ECO:0000313" key="8">
    <source>
        <dbReference type="EMBL" id="CAF1643233.1"/>
    </source>
</evidence>
<reference evidence="7" key="1">
    <citation type="submission" date="2021-02" db="EMBL/GenBank/DDBJ databases">
        <authorList>
            <person name="Nowell W R."/>
        </authorList>
    </citation>
    <scope>NUCLEOTIDE SEQUENCE</scope>
</reference>
<evidence type="ECO:0000256" key="3">
    <source>
        <dbReference type="ARBA" id="ARBA00022989"/>
    </source>
</evidence>
<sequence length="441" mass="50914">MIYHNNTNIIKIHSTSSVTTLDVELRGCESDTLMLIMKIQPIFLLIFGFLANLCSFAVLIQPRLRHRPTFSYLAFLSLSNAFLSLIHAFFTIIGVYFGLTLENLSLFIFCRLLNRFLIDFLTHFSLLTLTVVDLDRCRTVTSKTVVYRNYNRGSSHRQNGCSKGFIRVCLIELCFALALFFIDLHWLTSYGYTKPNLNLNEPNKITMCTIVNKNGHISFYGKYLTSILPIIELILFGILPFSISFITTIIILRHLSIKYTSMNSHNRYLVQCRRCLELHLSISLISVNCVYILFTTPHNIFSVYLGHLHNQLYHKNESEDELCSLAITQKSLDLLQQCYFMSTFFLCVLTNKRFREELYRLIKRFVFILFPKKNTNNAELPLLTCRNRIRIITSTDSDRRNISGNYSTAHCQGASRSWSSTSNACEANELVSILNKNQIIL</sequence>
<dbReference type="EMBL" id="CAJNRF010012732">
    <property type="protein sequence ID" value="CAF2143665.1"/>
    <property type="molecule type" value="Genomic_DNA"/>
</dbReference>
<dbReference type="Proteomes" id="UP000663855">
    <property type="component" value="Unassembled WGS sequence"/>
</dbReference>
<dbReference type="Proteomes" id="UP000663887">
    <property type="component" value="Unassembled WGS sequence"/>
</dbReference>
<dbReference type="InterPro" id="IPR017452">
    <property type="entry name" value="GPCR_Rhodpsn_7TM"/>
</dbReference>
<protein>
    <recommendedName>
        <fullName evidence="6">G-protein coupled receptors family 1 profile domain-containing protein</fullName>
    </recommendedName>
</protein>
<evidence type="ECO:0000313" key="7">
    <source>
        <dbReference type="EMBL" id="CAF1432752.1"/>
    </source>
</evidence>
<comment type="subcellular location">
    <subcellularLocation>
        <location evidence="1">Membrane</location>
    </subcellularLocation>
</comment>
<dbReference type="EMBL" id="CAJOBI010001825">
    <property type="protein sequence ID" value="CAF3901259.1"/>
    <property type="molecule type" value="Genomic_DNA"/>
</dbReference>
<dbReference type="PROSITE" id="PS50262">
    <property type="entry name" value="G_PROTEIN_RECEP_F1_2"/>
    <property type="match status" value="1"/>
</dbReference>
<name>A0A815N5H7_9BILA</name>
<feature type="transmembrane region" description="Helical" evidence="5">
    <location>
        <begin position="165"/>
        <end position="187"/>
    </location>
</feature>
<evidence type="ECO:0000259" key="6">
    <source>
        <dbReference type="PROSITE" id="PS50262"/>
    </source>
</evidence>
<dbReference type="SUPFAM" id="SSF81321">
    <property type="entry name" value="Family A G protein-coupled receptor-like"/>
    <property type="match status" value="1"/>
</dbReference>
<dbReference type="EMBL" id="CAJNOV010010988">
    <property type="protein sequence ID" value="CAF1432752.1"/>
    <property type="molecule type" value="Genomic_DNA"/>
</dbReference>
<keyword evidence="3 5" id="KW-1133">Transmembrane helix</keyword>
<evidence type="ECO:0000313" key="16">
    <source>
        <dbReference type="EMBL" id="CAF4109459.1"/>
    </source>
</evidence>
<dbReference type="Proteomes" id="UP000676336">
    <property type="component" value="Unassembled WGS sequence"/>
</dbReference>
<evidence type="ECO:0000313" key="11">
    <source>
        <dbReference type="EMBL" id="CAF2244427.1"/>
    </source>
</evidence>
<proteinExistence type="predicted"/>
<dbReference type="Proteomes" id="UP000681720">
    <property type="component" value="Unassembled WGS sequence"/>
</dbReference>
<feature type="transmembrane region" description="Helical" evidence="5">
    <location>
        <begin position="39"/>
        <end position="60"/>
    </location>
</feature>
<dbReference type="GO" id="GO:0016020">
    <property type="term" value="C:membrane"/>
    <property type="evidence" value="ECO:0007669"/>
    <property type="project" value="UniProtKB-SubCell"/>
</dbReference>
<gene>
    <name evidence="13" type="ORF">BYL167_LOCUS9267</name>
    <name evidence="7" type="ORF">CJN711_LOCUS23665</name>
    <name evidence="14" type="ORF">GIL414_LOCUS9520</name>
    <name evidence="8" type="ORF">KQP761_LOCUS28468</name>
    <name evidence="11" type="ORF">MBJ925_LOCUS37530</name>
    <name evidence="15" type="ORF">OVN521_LOCUS18870</name>
    <name evidence="12" type="ORF">SMN809_LOCUS6647</name>
    <name evidence="16" type="ORF">UXM345_LOCUS22734</name>
    <name evidence="10" type="ORF">WKI299_LOCUS28839</name>
    <name evidence="9" type="ORF">XDN619_LOCUS26631</name>
</gene>
<dbReference type="Gene3D" id="1.20.1070.10">
    <property type="entry name" value="Rhodopsin 7-helix transmembrane proteins"/>
    <property type="match status" value="1"/>
</dbReference>
<feature type="domain" description="G-protein coupled receptors family 1 profile" evidence="6">
    <location>
        <begin position="51"/>
        <end position="304"/>
    </location>
</feature>
<dbReference type="EMBL" id="CAJNRE010020882">
    <property type="protein sequence ID" value="CAF2244427.1"/>
    <property type="molecule type" value="Genomic_DNA"/>
</dbReference>
<dbReference type="Proteomes" id="UP000663824">
    <property type="component" value="Unassembled WGS sequence"/>
</dbReference>
<organism evidence="7 17">
    <name type="scientific">Rotaria magnacalcarata</name>
    <dbReference type="NCBI Taxonomy" id="392030"/>
    <lineage>
        <taxon>Eukaryota</taxon>
        <taxon>Metazoa</taxon>
        <taxon>Spiralia</taxon>
        <taxon>Gnathifera</taxon>
        <taxon>Rotifera</taxon>
        <taxon>Eurotatoria</taxon>
        <taxon>Bdelloidea</taxon>
        <taxon>Philodinida</taxon>
        <taxon>Philodinidae</taxon>
        <taxon>Rotaria</taxon>
    </lineage>
</organism>
<dbReference type="Proteomes" id="UP000663856">
    <property type="component" value="Unassembled WGS sequence"/>
</dbReference>
<dbReference type="Proteomes" id="UP000663842">
    <property type="component" value="Unassembled WGS sequence"/>
</dbReference>
<evidence type="ECO:0000313" key="12">
    <source>
        <dbReference type="EMBL" id="CAF3901259.1"/>
    </source>
</evidence>
<evidence type="ECO:0000313" key="13">
    <source>
        <dbReference type="EMBL" id="CAF3916547.1"/>
    </source>
</evidence>
<dbReference type="EMBL" id="CAJOBH010002643">
    <property type="protein sequence ID" value="CAF3916547.1"/>
    <property type="molecule type" value="Genomic_DNA"/>
</dbReference>
<dbReference type="InterPro" id="IPR052954">
    <property type="entry name" value="GPCR-Ligand_Int"/>
</dbReference>
<comment type="caution">
    <text evidence="7">The sequence shown here is derived from an EMBL/GenBank/DDBJ whole genome shotgun (WGS) entry which is preliminary data.</text>
</comment>
<dbReference type="Proteomes" id="UP000663866">
    <property type="component" value="Unassembled WGS sequence"/>
</dbReference>
<dbReference type="Proteomes" id="UP000663834">
    <property type="component" value="Unassembled WGS sequence"/>
</dbReference>
<evidence type="ECO:0000256" key="5">
    <source>
        <dbReference type="SAM" id="Phobius"/>
    </source>
</evidence>
<dbReference type="Proteomes" id="UP000681967">
    <property type="component" value="Unassembled WGS sequence"/>
</dbReference>
<dbReference type="PANTHER" id="PTHR46641">
    <property type="entry name" value="FMRFAMIDE RECEPTOR-RELATED"/>
    <property type="match status" value="1"/>
</dbReference>
<feature type="transmembrane region" description="Helical" evidence="5">
    <location>
        <begin position="72"/>
        <end position="96"/>
    </location>
</feature>
<keyword evidence="4 5" id="KW-0472">Membrane</keyword>
<evidence type="ECO:0000313" key="10">
    <source>
        <dbReference type="EMBL" id="CAF2143665.1"/>
    </source>
</evidence>
<evidence type="ECO:0000313" key="18">
    <source>
        <dbReference type="Proteomes" id="UP000663866"/>
    </source>
</evidence>
<feature type="transmembrane region" description="Helical" evidence="5">
    <location>
        <begin position="233"/>
        <end position="255"/>
    </location>
</feature>
<dbReference type="EMBL" id="CAJNOW010015576">
    <property type="protein sequence ID" value="CAF1643233.1"/>
    <property type="molecule type" value="Genomic_DNA"/>
</dbReference>
<dbReference type="CDD" id="cd00637">
    <property type="entry name" value="7tm_classA_rhodopsin-like"/>
    <property type="match status" value="1"/>
</dbReference>